<feature type="chain" id="PRO_5005189302" description="YCII-related domain-containing protein" evidence="2">
    <location>
        <begin position="27"/>
        <end position="796"/>
    </location>
</feature>
<dbReference type="AlphaFoldDB" id="A0A0G4FUX5"/>
<dbReference type="OrthoDB" id="332676at2759"/>
<dbReference type="Gene3D" id="3.30.70.1060">
    <property type="entry name" value="Dimeric alpha+beta barrel"/>
    <property type="match status" value="2"/>
</dbReference>
<dbReference type="Pfam" id="PF03795">
    <property type="entry name" value="YCII"/>
    <property type="match status" value="1"/>
</dbReference>
<evidence type="ECO:0000313" key="4">
    <source>
        <dbReference type="EMBL" id="CEM18694.1"/>
    </source>
</evidence>
<dbReference type="FunCoup" id="A0A0G4FUX5">
    <property type="interactions" value="6"/>
</dbReference>
<feature type="compositionally biased region" description="Polar residues" evidence="1">
    <location>
        <begin position="189"/>
        <end position="199"/>
    </location>
</feature>
<evidence type="ECO:0000256" key="2">
    <source>
        <dbReference type="SAM" id="SignalP"/>
    </source>
</evidence>
<name>A0A0G4FUX5_VITBC</name>
<dbReference type="Proteomes" id="UP000041254">
    <property type="component" value="Unassembled WGS sequence"/>
</dbReference>
<keyword evidence="2" id="KW-0732">Signal</keyword>
<protein>
    <recommendedName>
        <fullName evidence="3">YCII-related domain-containing protein</fullName>
    </recommendedName>
</protein>
<feature type="domain" description="YCII-related" evidence="3">
    <location>
        <begin position="335"/>
        <end position="443"/>
    </location>
</feature>
<dbReference type="VEuPathDB" id="CryptoDB:Vbra_16279"/>
<dbReference type="EMBL" id="CDMY01000506">
    <property type="protein sequence ID" value="CEM18694.1"/>
    <property type="molecule type" value="Genomic_DNA"/>
</dbReference>
<sequence length="796" mass="93776">MSRPPYSPSIPVLLTLIISLLYEALALSFRDAFRSRHSPPAFLLPTPQPTTPLRRLGSSHSRLFARQRDPKYESRIFEHPVPYFDPKKYDERVNIRLPMGPRQYNQTWLDESRPSLVGEGDFVDFHGRQKYMQGRPQDPPEYQHPFSVHNFQRYHAFNPWWKGWDISDGEYPIPEREFGWGEDGVEPSGSRQPLLESSPQRPPRESDYLFPTIPWGWRKFLVVALDKPGFEWYNYGRHPQMVDHIVWARLSLRLRNATAKVLWDMTIYNETSRHGCGNLINIAAPTLKHAKEFAEKNPYFSSGLYRHHEIFEWHDIADEHLMMGAWKGEDTFLVFGKDSDLTAAKIREQLEEKHHRYLCRCANVVHSGSLKPPRQDSQEELDRPVKQIVPLIWQLKGPNPVGAMPNNETPVGEMSIITCDSLEQAKDYARRDPFTRAGLYKNLFVAQVVHLDITGRHRTLEHTPRDMWARRLDFDYADQIIRAMGVTENNIYDVDEDQYQEYLKDWHQIKLPFGNYMASPKPYRGDTFAGRQMFAWPYKYDRALNMKEGLLGNNWIYRDDIWVLKNKTHILWHDNSTGEMIVCCGDRYSWDKPVDEMDRTQILINYEILMEELRKGRYTDYLHRDFPPMKHYAGRWQSMMTTMEEKDMMWGLPSLDWDNTGRHLKNGDFVPPGMEFMSDLHMGYKSEAYQEWAKDLGPDGLHDVHTDFWKRVDRGEADPSENPFLSRNDPSVHRWAVDKQQRWQKVPRTPTHLIPKLTAGLWEEYPGQYHDFWSAKEERELAQQQQMETMKELGLG</sequence>
<accession>A0A0G4FUX5</accession>
<feature type="signal peptide" evidence="2">
    <location>
        <begin position="1"/>
        <end position="26"/>
    </location>
</feature>
<keyword evidence="5" id="KW-1185">Reference proteome</keyword>
<evidence type="ECO:0000259" key="3">
    <source>
        <dbReference type="Pfam" id="PF03795"/>
    </source>
</evidence>
<gene>
    <name evidence="4" type="ORF">Vbra_16279</name>
</gene>
<proteinExistence type="predicted"/>
<organism evidence="4 5">
    <name type="scientific">Vitrella brassicaformis (strain CCMP3155)</name>
    <dbReference type="NCBI Taxonomy" id="1169540"/>
    <lineage>
        <taxon>Eukaryota</taxon>
        <taxon>Sar</taxon>
        <taxon>Alveolata</taxon>
        <taxon>Colpodellida</taxon>
        <taxon>Vitrellaceae</taxon>
        <taxon>Vitrella</taxon>
    </lineage>
</organism>
<feature type="region of interest" description="Disordered" evidence="1">
    <location>
        <begin position="177"/>
        <end position="205"/>
    </location>
</feature>
<reference evidence="4 5" key="1">
    <citation type="submission" date="2014-11" db="EMBL/GenBank/DDBJ databases">
        <authorList>
            <person name="Zhu J."/>
            <person name="Qi W."/>
            <person name="Song R."/>
        </authorList>
    </citation>
    <scope>NUCLEOTIDE SEQUENCE [LARGE SCALE GENOMIC DNA]</scope>
</reference>
<dbReference type="InterPro" id="IPR005545">
    <property type="entry name" value="YCII"/>
</dbReference>
<dbReference type="InParanoid" id="A0A0G4FUX5"/>
<evidence type="ECO:0000313" key="5">
    <source>
        <dbReference type="Proteomes" id="UP000041254"/>
    </source>
</evidence>
<evidence type="ECO:0000256" key="1">
    <source>
        <dbReference type="SAM" id="MobiDB-lite"/>
    </source>
</evidence>